<reference evidence="1 2" key="1">
    <citation type="submission" date="2005-12" db="EMBL/GenBank/DDBJ databases">
        <authorList>
            <person name="Moran M.A."/>
            <person name="Ferriera S."/>
            <person name="Johnson J."/>
            <person name="Kravitz S."/>
            <person name="Halpern A."/>
            <person name="Remington K."/>
            <person name="Beeson K."/>
            <person name="Tran B."/>
            <person name="Rogers Y.-H."/>
            <person name="Friedman R."/>
            <person name="Venter J.C."/>
        </authorList>
    </citation>
    <scope>NUCLEOTIDE SEQUENCE [LARGE SCALE GENOMIC DNA]</scope>
    <source>
        <strain evidence="2">ATCC BAA-591 / DSM 15170 / ISM</strain>
    </source>
</reference>
<proteinExistence type="predicted"/>
<dbReference type="EMBL" id="AALY01000002">
    <property type="protein sequence ID" value="EAP75660.1"/>
    <property type="molecule type" value="Genomic_DNA"/>
</dbReference>
<protein>
    <recommendedName>
        <fullName evidence="3">DUF2867 domain-containing protein</fullName>
    </recommendedName>
</protein>
<dbReference type="OrthoDB" id="7058586at2"/>
<dbReference type="InterPro" id="IPR021295">
    <property type="entry name" value="DUF2867"/>
</dbReference>
<organism evidence="1 2">
    <name type="scientific">Roseovarius nubinhibens (strain ATCC BAA-591 / DSM 15170 / ISM)</name>
    <dbReference type="NCBI Taxonomy" id="89187"/>
    <lineage>
        <taxon>Bacteria</taxon>
        <taxon>Pseudomonadati</taxon>
        <taxon>Pseudomonadota</taxon>
        <taxon>Alphaproteobacteria</taxon>
        <taxon>Rhodobacterales</taxon>
        <taxon>Roseobacteraceae</taxon>
        <taxon>Roseovarius</taxon>
    </lineage>
</organism>
<dbReference type="Proteomes" id="UP000005954">
    <property type="component" value="Unassembled WGS sequence"/>
</dbReference>
<comment type="caution">
    <text evidence="1">The sequence shown here is derived from an EMBL/GenBank/DDBJ whole genome shotgun (WGS) entry which is preliminary data.</text>
</comment>
<keyword evidence="2" id="KW-1185">Reference proteome</keyword>
<accession>A3SMH0</accession>
<evidence type="ECO:0000313" key="1">
    <source>
        <dbReference type="EMBL" id="EAP75660.1"/>
    </source>
</evidence>
<dbReference type="STRING" id="89187.ISM_12380"/>
<dbReference type="HOGENOM" id="CLU_116730_1_0_5"/>
<evidence type="ECO:0000313" key="2">
    <source>
        <dbReference type="Proteomes" id="UP000005954"/>
    </source>
</evidence>
<dbReference type="RefSeq" id="WP_009814485.1">
    <property type="nucleotide sequence ID" value="NZ_CH724156.1"/>
</dbReference>
<dbReference type="Pfam" id="PF11066">
    <property type="entry name" value="DUF2867"/>
    <property type="match status" value="1"/>
</dbReference>
<sequence>MGLFRSIETAPLPKESLLWSLHAPGDFIDGYRVRAAYAPRHAAEIALRFPAWVRLLLRLRGLLLSPFDLKSQGLTSQDTTSQDMSPQDTGGDSIAIFPVTHECAQELVLGFDDHHLDFRISFFARDGYIHSGTWVRRHNRFGRLYLAAIMPFHILIAKQMLARLHRHAGRPADRPAPGQAPG</sequence>
<dbReference type="eggNOG" id="ENOG5032UR5">
    <property type="taxonomic scope" value="Bacteria"/>
</dbReference>
<dbReference type="AlphaFoldDB" id="A3SMH0"/>
<evidence type="ECO:0008006" key="3">
    <source>
        <dbReference type="Google" id="ProtNLM"/>
    </source>
</evidence>
<gene>
    <name evidence="1" type="ORF">ISM_12380</name>
</gene>
<name>A3SMH0_ROSNI</name>